<reference evidence="8 9" key="1">
    <citation type="submission" date="2019-07" db="EMBL/GenBank/DDBJ databases">
        <authorList>
            <person name="Cremers G."/>
        </authorList>
    </citation>
    <scope>NUCLEOTIDE SEQUENCE [LARGE SCALE GENOMIC DNA]</scope>
</reference>
<evidence type="ECO:0000313" key="9">
    <source>
        <dbReference type="Proteomes" id="UP000334340"/>
    </source>
</evidence>
<dbReference type="Pfam" id="PF13462">
    <property type="entry name" value="Thioredoxin_4"/>
    <property type="match status" value="1"/>
</dbReference>
<protein>
    <submittedName>
        <fullName evidence="8">Disulfide bond formation protein D</fullName>
    </submittedName>
</protein>
<keyword evidence="2 6" id="KW-0732">Signal</keyword>
<dbReference type="Proteomes" id="UP000334340">
    <property type="component" value="Unassembled WGS sequence"/>
</dbReference>
<keyword evidence="3" id="KW-0560">Oxidoreductase</keyword>
<dbReference type="AlphaFoldDB" id="A0A564ZJZ6"/>
<dbReference type="InterPro" id="IPR013766">
    <property type="entry name" value="Thioredoxin_domain"/>
</dbReference>
<dbReference type="EMBL" id="CABIKM010000019">
    <property type="protein sequence ID" value="VUZ84868.1"/>
    <property type="molecule type" value="Genomic_DNA"/>
</dbReference>
<organism evidence="8 9">
    <name type="scientific">Candidatus Methylomirabilis lanthanidiphila</name>
    <dbReference type="NCBI Taxonomy" id="2211376"/>
    <lineage>
        <taxon>Bacteria</taxon>
        <taxon>Candidatus Methylomirabilota</taxon>
        <taxon>Candidatus Methylomirabilia</taxon>
        <taxon>Candidatus Methylomirabilales</taxon>
        <taxon>Candidatus Methylomirabilaceae</taxon>
        <taxon>Candidatus Methylomirabilis</taxon>
    </lineage>
</organism>
<dbReference type="InterPro" id="IPR036249">
    <property type="entry name" value="Thioredoxin-like_sf"/>
</dbReference>
<evidence type="ECO:0000256" key="5">
    <source>
        <dbReference type="ARBA" id="ARBA00023284"/>
    </source>
</evidence>
<comment type="similarity">
    <text evidence="1">Belongs to the thioredoxin family. DsbA subfamily.</text>
</comment>
<dbReference type="InterPro" id="IPR012336">
    <property type="entry name" value="Thioredoxin-like_fold"/>
</dbReference>
<evidence type="ECO:0000313" key="8">
    <source>
        <dbReference type="EMBL" id="VUZ84868.1"/>
    </source>
</evidence>
<feature type="signal peptide" evidence="6">
    <location>
        <begin position="1"/>
        <end position="23"/>
    </location>
</feature>
<name>A0A564ZJZ6_9BACT</name>
<evidence type="ECO:0000256" key="1">
    <source>
        <dbReference type="ARBA" id="ARBA00005791"/>
    </source>
</evidence>
<feature type="domain" description="Thioredoxin" evidence="7">
    <location>
        <begin position="29"/>
        <end position="207"/>
    </location>
</feature>
<dbReference type="PANTHER" id="PTHR13887:SF14">
    <property type="entry name" value="DISULFIDE BOND FORMATION PROTEIN D"/>
    <property type="match status" value="1"/>
</dbReference>
<evidence type="ECO:0000259" key="7">
    <source>
        <dbReference type="PROSITE" id="PS51352"/>
    </source>
</evidence>
<evidence type="ECO:0000256" key="4">
    <source>
        <dbReference type="ARBA" id="ARBA00023157"/>
    </source>
</evidence>
<feature type="chain" id="PRO_5022028078" evidence="6">
    <location>
        <begin position="24"/>
        <end position="220"/>
    </location>
</feature>
<keyword evidence="5" id="KW-0676">Redox-active center</keyword>
<accession>A0A564ZJZ6</accession>
<dbReference type="Gene3D" id="3.40.30.10">
    <property type="entry name" value="Glutaredoxin"/>
    <property type="match status" value="1"/>
</dbReference>
<keyword evidence="9" id="KW-1185">Reference proteome</keyword>
<dbReference type="SUPFAM" id="SSF52833">
    <property type="entry name" value="Thioredoxin-like"/>
    <property type="match status" value="1"/>
</dbReference>
<gene>
    <name evidence="8" type="primary">bdbD_2</name>
    <name evidence="8" type="ORF">MELA_01243</name>
</gene>
<dbReference type="PANTHER" id="PTHR13887">
    <property type="entry name" value="GLUTATHIONE S-TRANSFERASE KAPPA"/>
    <property type="match status" value="1"/>
</dbReference>
<keyword evidence="4" id="KW-1015">Disulfide bond</keyword>
<evidence type="ECO:0000256" key="3">
    <source>
        <dbReference type="ARBA" id="ARBA00023002"/>
    </source>
</evidence>
<sequence>MRHSILGGLLLLFWLMAAAEAPAGRPEEPLVGTPQAPFLLIDVQDSPTLGPEDAPVTIVEFSDLQCPYCARISSTLKRLLHQYPGRVRWVFKHFPLRIHTDAPLAHEAALAAHGQGKFWEMHDLLLSNQGRLKRDDLMRYARQLDLDLPAFANDLDSRRLRARVLRDSVQGRSLRVDTTPTCFINGKRVVGAQPLSRFRQVIESELAEATVIPPVAPPMQ</sequence>
<proteinExistence type="inferred from homology"/>
<evidence type="ECO:0000256" key="6">
    <source>
        <dbReference type="SAM" id="SignalP"/>
    </source>
</evidence>
<dbReference type="PROSITE" id="PS51352">
    <property type="entry name" value="THIOREDOXIN_2"/>
    <property type="match status" value="1"/>
</dbReference>
<dbReference type="GO" id="GO:0016491">
    <property type="term" value="F:oxidoreductase activity"/>
    <property type="evidence" value="ECO:0007669"/>
    <property type="project" value="UniProtKB-KW"/>
</dbReference>
<evidence type="ECO:0000256" key="2">
    <source>
        <dbReference type="ARBA" id="ARBA00022729"/>
    </source>
</evidence>